<gene>
    <name evidence="2" type="ORF">TERG_04726</name>
</gene>
<feature type="non-terminal residue" evidence="2">
    <location>
        <position position="118"/>
    </location>
</feature>
<dbReference type="OrthoDB" id="10562610at2759"/>
<dbReference type="HOGENOM" id="CLU_2078771_0_0_1"/>
<evidence type="ECO:0000313" key="3">
    <source>
        <dbReference type="Proteomes" id="UP000008864"/>
    </source>
</evidence>
<dbReference type="InParanoid" id="F2SQ58"/>
<keyword evidence="3" id="KW-1185">Reference proteome</keyword>
<dbReference type="EMBL" id="GG700652">
    <property type="protein sequence ID" value="EGD88476.2"/>
    <property type="molecule type" value="Genomic_DNA"/>
</dbReference>
<feature type="compositionally biased region" description="Low complexity" evidence="1">
    <location>
        <begin position="95"/>
        <end position="110"/>
    </location>
</feature>
<dbReference type="GeneID" id="10379412"/>
<dbReference type="RefSeq" id="XP_003234129.2">
    <property type="nucleotide sequence ID" value="XM_003234081.2"/>
</dbReference>
<protein>
    <submittedName>
        <fullName evidence="2">Uncharacterized protein</fullName>
    </submittedName>
</protein>
<evidence type="ECO:0000313" key="2">
    <source>
        <dbReference type="EMBL" id="EGD88476.2"/>
    </source>
</evidence>
<reference evidence="3" key="1">
    <citation type="journal article" date="2012" name="MBio">
        <title>Comparative genome analysis of Trichophyton rubrum and related dermatophytes reveals candidate genes involved in infection.</title>
        <authorList>
            <person name="Martinez D.A."/>
            <person name="Oliver B.G."/>
            <person name="Graeser Y."/>
            <person name="Goldberg J.M."/>
            <person name="Li W."/>
            <person name="Martinez-Rossi N.M."/>
            <person name="Monod M."/>
            <person name="Shelest E."/>
            <person name="Barton R.C."/>
            <person name="Birch E."/>
            <person name="Brakhage A.A."/>
            <person name="Chen Z."/>
            <person name="Gurr S.J."/>
            <person name="Heiman D."/>
            <person name="Heitman J."/>
            <person name="Kosti I."/>
            <person name="Rossi A."/>
            <person name="Saif S."/>
            <person name="Samalova M."/>
            <person name="Saunders C.W."/>
            <person name="Shea T."/>
            <person name="Summerbell R.C."/>
            <person name="Xu J."/>
            <person name="Young S."/>
            <person name="Zeng Q."/>
            <person name="Birren B.W."/>
            <person name="Cuomo C.A."/>
            <person name="White T.C."/>
        </authorList>
    </citation>
    <scope>NUCLEOTIDE SEQUENCE [LARGE SCALE GENOMIC DNA]</scope>
    <source>
        <strain evidence="3">ATCC MYA-4607 / CBS 118892</strain>
    </source>
</reference>
<sequence length="118" mass="13722">MHARVRERVHIVHHQRSFGEVSGRETQDCQWGGYPLCHDIARIRKLRRSLEDLPHEIPGNPNCQGRKPEPTIQQRIWLRWPSWRSRSSTRRHGRNSTSSTTTSGLHSPSTPRGFQQPS</sequence>
<proteinExistence type="predicted"/>
<name>F2SQ58_TRIRC</name>
<evidence type="ECO:0000256" key="1">
    <source>
        <dbReference type="SAM" id="MobiDB-lite"/>
    </source>
</evidence>
<dbReference type="Proteomes" id="UP000008864">
    <property type="component" value="Unassembled WGS sequence"/>
</dbReference>
<dbReference type="AlphaFoldDB" id="F2SQ58"/>
<accession>F2SQ58</accession>
<dbReference type="VEuPathDB" id="FungiDB:TERG_04726"/>
<organism evidence="2 3">
    <name type="scientific">Trichophyton rubrum (strain ATCC MYA-4607 / CBS 118892)</name>
    <name type="common">Athlete's foot fungus</name>
    <dbReference type="NCBI Taxonomy" id="559305"/>
    <lineage>
        <taxon>Eukaryota</taxon>
        <taxon>Fungi</taxon>
        <taxon>Dikarya</taxon>
        <taxon>Ascomycota</taxon>
        <taxon>Pezizomycotina</taxon>
        <taxon>Eurotiomycetes</taxon>
        <taxon>Eurotiomycetidae</taxon>
        <taxon>Onygenales</taxon>
        <taxon>Arthrodermataceae</taxon>
        <taxon>Trichophyton</taxon>
    </lineage>
</organism>
<feature type="region of interest" description="Disordered" evidence="1">
    <location>
        <begin position="80"/>
        <end position="118"/>
    </location>
</feature>